<proteinExistence type="inferred from homology"/>
<dbReference type="InterPro" id="IPR002937">
    <property type="entry name" value="Amino_oxidase"/>
</dbReference>
<organism evidence="3 4">
    <name type="scientific">Bacillus velezensis</name>
    <dbReference type="NCBI Taxonomy" id="492670"/>
    <lineage>
        <taxon>Bacteria</taxon>
        <taxon>Bacillati</taxon>
        <taxon>Bacillota</taxon>
        <taxon>Bacilli</taxon>
        <taxon>Bacillales</taxon>
        <taxon>Bacillaceae</taxon>
        <taxon>Bacillus</taxon>
        <taxon>Bacillus amyloliquefaciens group</taxon>
    </lineage>
</organism>
<dbReference type="AlphaFoldDB" id="A0ABC8D073"/>
<dbReference type="SUPFAM" id="SSF51905">
    <property type="entry name" value="FAD/NAD(P)-binding domain"/>
    <property type="match status" value="1"/>
</dbReference>
<dbReference type="InterPro" id="IPR036188">
    <property type="entry name" value="FAD/NAD-bd_sf"/>
</dbReference>
<evidence type="ECO:0000313" key="4">
    <source>
        <dbReference type="Proteomes" id="UP000250069"/>
    </source>
</evidence>
<name>A0ABC8D073_BACVE</name>
<dbReference type="Proteomes" id="UP000250069">
    <property type="component" value="Chromosome"/>
</dbReference>
<dbReference type="PANTHER" id="PTHR43734:SF1">
    <property type="entry name" value="PHYTOENE DESATURASE"/>
    <property type="match status" value="1"/>
</dbReference>
<dbReference type="Pfam" id="PF01593">
    <property type="entry name" value="Amino_oxidase"/>
    <property type="match status" value="1"/>
</dbReference>
<reference evidence="3 4" key="1">
    <citation type="submission" date="2018-06" db="EMBL/GenBank/DDBJ databases">
        <title>Complete Genome Sequence of Bacillus velezensis DSYZ, a Plant Growth-Promoting Rhizobacterium with Antifungal Activity.</title>
        <authorList>
            <person name="Du B."/>
            <person name="Ding Y."/>
            <person name="Liu K."/>
            <person name="Yao L."/>
            <person name="Wang C."/>
            <person name="Li H."/>
            <person name="Liu H."/>
        </authorList>
    </citation>
    <scope>NUCLEOTIDE SEQUENCE [LARGE SCALE GENOMIC DNA]</scope>
    <source>
        <strain evidence="3 4">DSYZ</strain>
    </source>
</reference>
<evidence type="ECO:0000256" key="1">
    <source>
        <dbReference type="ARBA" id="ARBA00038322"/>
    </source>
</evidence>
<dbReference type="RefSeq" id="WP_033575114.1">
    <property type="nucleotide sequence ID" value="NZ_CP015443.1"/>
</dbReference>
<protein>
    <submittedName>
        <fullName evidence="3">NAD(P)/FAD-dependent oxidoreductase</fullName>
    </submittedName>
</protein>
<dbReference type="EMBL" id="CP030150">
    <property type="protein sequence ID" value="AWX70742.1"/>
    <property type="molecule type" value="Genomic_DNA"/>
</dbReference>
<evidence type="ECO:0000259" key="2">
    <source>
        <dbReference type="Pfam" id="PF01593"/>
    </source>
</evidence>
<dbReference type="PANTHER" id="PTHR43734">
    <property type="entry name" value="PHYTOENE DESATURASE"/>
    <property type="match status" value="1"/>
</dbReference>
<feature type="domain" description="Amine oxidase" evidence="2">
    <location>
        <begin position="17"/>
        <end position="492"/>
    </location>
</feature>
<accession>A0ABC8D073</accession>
<dbReference type="PROSITE" id="PS51257">
    <property type="entry name" value="PROKAR_LIPOPROTEIN"/>
    <property type="match status" value="1"/>
</dbReference>
<comment type="similarity">
    <text evidence="1">Belongs to the carotenoid/retinoid oxidoreductase family. CrtN subfamily.</text>
</comment>
<dbReference type="Gene3D" id="3.50.50.60">
    <property type="entry name" value="FAD/NAD(P)-binding domain"/>
    <property type="match status" value="2"/>
</dbReference>
<gene>
    <name evidence="3" type="ORF">BVDSYZ_01265</name>
</gene>
<sequence length="507" mass="57439">MKNTEENKTAIIIGGGIAGMAAGCYLQMNGYSTKIFEMGLLPGGLCTGWKRKGYFFDGCISWLVGSGPNNTFHKFWKELNVIQNMEFINDEEFAVVNFRNGDTFTLYADVDKLEQEFLKVAPEDAETIKLLTDGIRVVSDVDLDLDKAPELFDLADFEAFKAKAGPYMKVMGQWGKVTIKEFAQRFKSSFVRENVNRLFWFNVDTPISYFMATLGWANSKSSGHPVEGSLQFAKIIEARYVELGGEIQYKSPVSKVLVENDKAIGIELKNGQCHYGDIVISAADGYKTIFEMLDGKYTDDELTFCYDNLKTSAPQIYVGLGVSKTFEKYPHYLSLELEQPLNAYGCDNVKNIFVKIYNENPSFAPDGKTSIIVYAKTSAEYWETLQKNNREKYEEEKKAIANVMIDELDKWFGEIKSNIDVTDVSTPYTIRRYTNNRNGSWQGWEKQMEGIIHEKKLKRSLPGLKDFYMVGHWSQVGGGLPSVVLQARNLVQVLCKEDGKVFETKIN</sequence>
<evidence type="ECO:0000313" key="3">
    <source>
        <dbReference type="EMBL" id="AWX70742.1"/>
    </source>
</evidence>